<proteinExistence type="inferred from homology"/>
<evidence type="ECO:0000259" key="4">
    <source>
        <dbReference type="Pfam" id="PF02576"/>
    </source>
</evidence>
<dbReference type="HAMAP" id="MF_01077">
    <property type="entry name" value="RimP"/>
    <property type="match status" value="1"/>
</dbReference>
<dbReference type="InterPro" id="IPR036847">
    <property type="entry name" value="RimP_C_sf"/>
</dbReference>
<dbReference type="Gene3D" id="3.30.300.70">
    <property type="entry name" value="RimP-like superfamily, N-terminal"/>
    <property type="match status" value="1"/>
</dbReference>
<dbReference type="SUPFAM" id="SSF74942">
    <property type="entry name" value="YhbC-like, C-terminal domain"/>
    <property type="match status" value="1"/>
</dbReference>
<dbReference type="InterPro" id="IPR003728">
    <property type="entry name" value="Ribosome_maturation_RimP"/>
</dbReference>
<evidence type="ECO:0000313" key="5">
    <source>
        <dbReference type="EMBL" id="CCH66949.1"/>
    </source>
</evidence>
<dbReference type="Pfam" id="PF02576">
    <property type="entry name" value="RimP_N"/>
    <property type="match status" value="1"/>
</dbReference>
<organism evidence="5 6">
    <name type="scientific">Richelia intracellularis HH01</name>
    <dbReference type="NCBI Taxonomy" id="1165094"/>
    <lineage>
        <taxon>Bacteria</taxon>
        <taxon>Bacillati</taxon>
        <taxon>Cyanobacteriota</taxon>
        <taxon>Cyanophyceae</taxon>
        <taxon>Nostocales</taxon>
        <taxon>Nostocaceae</taxon>
        <taxon>Richelia</taxon>
    </lineage>
</organism>
<name>M1WRI0_9NOST</name>
<dbReference type="PANTHER" id="PTHR33867">
    <property type="entry name" value="RIBOSOME MATURATION FACTOR RIMP"/>
    <property type="match status" value="1"/>
</dbReference>
<evidence type="ECO:0000256" key="3">
    <source>
        <dbReference type="HAMAP-Rule" id="MF_01077"/>
    </source>
</evidence>
<keyword evidence="2 3" id="KW-0690">Ribosome biogenesis</keyword>
<dbReference type="InterPro" id="IPR028998">
    <property type="entry name" value="RimP_C"/>
</dbReference>
<dbReference type="Gene3D" id="2.30.30.180">
    <property type="entry name" value="Ribosome maturation factor RimP, C-terminal domain"/>
    <property type="match status" value="1"/>
</dbReference>
<dbReference type="EMBL" id="CAIY01000029">
    <property type="protein sequence ID" value="CCH66949.1"/>
    <property type="molecule type" value="Genomic_DNA"/>
</dbReference>
<comment type="subcellular location">
    <subcellularLocation>
        <location evidence="3">Cytoplasm</location>
    </subcellularLocation>
</comment>
<dbReference type="InterPro" id="IPR035956">
    <property type="entry name" value="RimP_N_sf"/>
</dbReference>
<dbReference type="GO" id="GO:0005829">
    <property type="term" value="C:cytosol"/>
    <property type="evidence" value="ECO:0007669"/>
    <property type="project" value="TreeGrafter"/>
</dbReference>
<gene>
    <name evidence="3" type="primary">rimP</name>
    <name evidence="5" type="ORF">RINTHH_7940</name>
</gene>
<dbReference type="STRING" id="1165094.RINTHH_7940"/>
<dbReference type="InterPro" id="IPR028989">
    <property type="entry name" value="RimP_N"/>
</dbReference>
<dbReference type="AlphaFoldDB" id="M1WRI0"/>
<reference evidence="5 6" key="1">
    <citation type="submission" date="2012-05" db="EMBL/GenBank/DDBJ databases">
        <authorList>
            <person name="Hilton J."/>
        </authorList>
    </citation>
    <scope>NUCLEOTIDE SEQUENCE [LARGE SCALE GENOMIC DNA]</scope>
    <source>
        <strain evidence="5 6">HH01</strain>
    </source>
</reference>
<dbReference type="PANTHER" id="PTHR33867:SF1">
    <property type="entry name" value="RIBOSOME MATURATION FACTOR RIMP"/>
    <property type="match status" value="1"/>
</dbReference>
<evidence type="ECO:0000313" key="6">
    <source>
        <dbReference type="Proteomes" id="UP000053051"/>
    </source>
</evidence>
<comment type="function">
    <text evidence="3">Required for maturation of 30S ribosomal subunits.</text>
</comment>
<feature type="domain" description="Ribosome maturation factor RimP N-terminal" evidence="4">
    <location>
        <begin position="59"/>
        <end position="130"/>
    </location>
</feature>
<protein>
    <recommendedName>
        <fullName evidence="3">Ribosome maturation factor RimP</fullName>
    </recommendedName>
</protein>
<dbReference type="GO" id="GO:0000028">
    <property type="term" value="P:ribosomal small subunit assembly"/>
    <property type="evidence" value="ECO:0007669"/>
    <property type="project" value="TreeGrafter"/>
</dbReference>
<sequence>MSHRPRKNALHSFYKRISGNSLKMLLGRYPYYKKWVGTHFFYWNFCMTHPLVPKIIDLAKPVVADLGLDLVGVVFHTNQYPPVLRVDIRNPYQETGLDDCERISHALEAYLDAAEFIPEAYTLEISSPGISRYLTTDREFICFKGFTIIVSTSPAFKGQQEWIGTLISRDNETIYLNQKGRMVSIPRSKVSMVLLGKGS</sequence>
<dbReference type="CDD" id="cd01734">
    <property type="entry name" value="YlxS_C"/>
    <property type="match status" value="1"/>
</dbReference>
<accession>M1WRI0</accession>
<dbReference type="NCBIfam" id="NF000935">
    <property type="entry name" value="PRK00092.3-3"/>
    <property type="match status" value="1"/>
</dbReference>
<evidence type="ECO:0000256" key="1">
    <source>
        <dbReference type="ARBA" id="ARBA00022490"/>
    </source>
</evidence>
<dbReference type="Proteomes" id="UP000053051">
    <property type="component" value="Unassembled WGS sequence"/>
</dbReference>
<reference evidence="6" key="2">
    <citation type="submission" date="2016-01" db="EMBL/GenBank/DDBJ databases">
        <title>Diatom-associated endosymboitic cyanobacterium lacks core nitrogen metabolism enzymes.</title>
        <authorList>
            <person name="Hilton J.A."/>
            <person name="Foster R.A."/>
            <person name="Tripp H.J."/>
            <person name="Carter B.J."/>
            <person name="Zehr J.P."/>
            <person name="Villareal T.A."/>
        </authorList>
    </citation>
    <scope>NUCLEOTIDE SEQUENCE [LARGE SCALE GENOMIC DNA]</scope>
    <source>
        <strain evidence="6">HH01</strain>
    </source>
</reference>
<comment type="similarity">
    <text evidence="3">Belongs to the RimP family.</text>
</comment>
<keyword evidence="1 3" id="KW-0963">Cytoplasm</keyword>
<dbReference type="SUPFAM" id="SSF75420">
    <property type="entry name" value="YhbC-like, N-terminal domain"/>
    <property type="match status" value="1"/>
</dbReference>
<evidence type="ECO:0000256" key="2">
    <source>
        <dbReference type="ARBA" id="ARBA00022517"/>
    </source>
</evidence>
<keyword evidence="6" id="KW-1185">Reference proteome</keyword>
<dbReference type="GO" id="GO:0006412">
    <property type="term" value="P:translation"/>
    <property type="evidence" value="ECO:0007669"/>
    <property type="project" value="TreeGrafter"/>
</dbReference>
<comment type="caution">
    <text evidence="5">The sequence shown here is derived from an EMBL/GenBank/DDBJ whole genome shotgun (WGS) entry which is preliminary data.</text>
</comment>